<evidence type="ECO:0000313" key="2">
    <source>
        <dbReference type="EMBL" id="ADU91274.1"/>
    </source>
</evidence>
<dbReference type="SUPFAM" id="SSF53448">
    <property type="entry name" value="Nucleotide-diphospho-sugar transferases"/>
    <property type="match status" value="1"/>
</dbReference>
<name>A0A654KFR8_TAYEM</name>
<evidence type="ECO:0000259" key="1">
    <source>
        <dbReference type="Pfam" id="PF00483"/>
    </source>
</evidence>
<dbReference type="InterPro" id="IPR029044">
    <property type="entry name" value="Nucleotide-diphossugar_trans"/>
</dbReference>
<keyword evidence="2" id="KW-0548">Nucleotidyltransferase</keyword>
<protein>
    <submittedName>
        <fullName evidence="2">Glucose-1-phosphate thymidylyltransferase</fullName>
        <ecNumber evidence="2">2.7.7.24</ecNumber>
    </submittedName>
</protein>
<evidence type="ECO:0000313" key="3">
    <source>
        <dbReference type="Proteomes" id="UP000007472"/>
    </source>
</evidence>
<dbReference type="InterPro" id="IPR050486">
    <property type="entry name" value="Mannose-1P_guanyltransferase"/>
</dbReference>
<dbReference type="Pfam" id="PF00483">
    <property type="entry name" value="NTP_transferase"/>
    <property type="match status" value="1"/>
</dbReference>
<proteinExistence type="predicted"/>
<organism evidence="2 3">
    <name type="scientific">Taylorella equigenitalis (strain MCE9)</name>
    <dbReference type="NCBI Taxonomy" id="937774"/>
    <lineage>
        <taxon>Bacteria</taxon>
        <taxon>Pseudomonadati</taxon>
        <taxon>Pseudomonadota</taxon>
        <taxon>Betaproteobacteria</taxon>
        <taxon>Burkholderiales</taxon>
        <taxon>Alcaligenaceae</taxon>
        <taxon>Taylorella</taxon>
    </lineage>
</organism>
<dbReference type="GO" id="GO:0008879">
    <property type="term" value="F:glucose-1-phosphate thymidylyltransferase activity"/>
    <property type="evidence" value="ECO:0007669"/>
    <property type="project" value="UniProtKB-EC"/>
</dbReference>
<gene>
    <name evidence="2" type="ordered locus">TEQUI_0327</name>
</gene>
<dbReference type="AlphaFoldDB" id="A0A654KFR8"/>
<dbReference type="CDD" id="cd06422">
    <property type="entry name" value="NTP_transferase_like_1"/>
    <property type="match status" value="1"/>
</dbReference>
<sequence length="237" mass="26701">MKAMILCAGRGSRMRPLTDITPKPLLKLGSKRLVEWHLERLSNAGFKDIVINYAWLGEQFPKTLGDGSRWNLNINYSPEPEGGLETAGGIAYALDILGDDPILVINGDIWCNWKPSEAYSYREKLEEDEKDAFLVLVDNPQHNPKGDFTIDNNGKILAVETREFDMLTFAGIGVYRPSIFSDIAKGDFVKLAPLLRTLMTEDKVIGHYFKGLWFDIGTPERLNQINNLIGNLNEEDL</sequence>
<keyword evidence="2" id="KW-0808">Transferase</keyword>
<dbReference type="InterPro" id="IPR005835">
    <property type="entry name" value="NTP_transferase_dom"/>
</dbReference>
<dbReference type="PANTHER" id="PTHR22572">
    <property type="entry name" value="SUGAR-1-PHOSPHATE GUANYL TRANSFERASE"/>
    <property type="match status" value="1"/>
</dbReference>
<feature type="domain" description="Nucleotidyl transferase" evidence="1">
    <location>
        <begin position="2"/>
        <end position="228"/>
    </location>
</feature>
<accession>A0A654KFR8</accession>
<dbReference type="Gene3D" id="3.90.550.10">
    <property type="entry name" value="Spore Coat Polysaccharide Biosynthesis Protein SpsA, Chain A"/>
    <property type="match status" value="1"/>
</dbReference>
<dbReference type="InterPro" id="IPR054790">
    <property type="entry name" value="MurU"/>
</dbReference>
<reference evidence="2 3" key="1">
    <citation type="journal article" date="2011" name="J. Bacteriol.">
        <title>Genome sequence of Taylorella equigenitalis MCE9, the causative agent of contagious equine metritis.</title>
        <authorList>
            <person name="Hebert L."/>
            <person name="Moumen B."/>
            <person name="Duquesne F."/>
            <person name="Breuil M.F."/>
            <person name="Laugier C."/>
            <person name="Batto J.M."/>
            <person name="Renault P."/>
            <person name="Petry S."/>
        </authorList>
    </citation>
    <scope>NUCLEOTIDE SEQUENCE [LARGE SCALE GENOMIC DNA]</scope>
    <source>
        <strain evidence="2 3">MCE9</strain>
    </source>
</reference>
<dbReference type="EC" id="2.7.7.24" evidence="2"/>
<dbReference type="KEGG" id="teq:TEQUI_0327"/>
<dbReference type="NCBIfam" id="NF045761">
    <property type="entry name" value="NAMPUrTaseMurU"/>
    <property type="match status" value="1"/>
</dbReference>
<dbReference type="EMBL" id="CP002456">
    <property type="protein sequence ID" value="ADU91274.1"/>
    <property type="molecule type" value="Genomic_DNA"/>
</dbReference>
<dbReference type="Proteomes" id="UP000007472">
    <property type="component" value="Chromosome"/>
</dbReference>